<reference evidence="2 3" key="1">
    <citation type="submission" date="2017-11" db="EMBL/GenBank/DDBJ databases">
        <title>Evolution of Phototrophy in the Chloroflexi Phylum Driven by Horizontal Gene Transfer.</title>
        <authorList>
            <person name="Ward L.M."/>
            <person name="Hemp J."/>
            <person name="Shih P.M."/>
            <person name="Mcglynn S.E."/>
            <person name="Fischer W."/>
        </authorList>
    </citation>
    <scope>NUCLEOTIDE SEQUENCE [LARGE SCALE GENOMIC DNA]</scope>
    <source>
        <strain evidence="2">JP3_7</strain>
    </source>
</reference>
<gene>
    <name evidence="2" type="ORF">CUN48_17335</name>
</gene>
<protein>
    <submittedName>
        <fullName evidence="2">TROVE domain-containing protein</fullName>
    </submittedName>
</protein>
<feature type="non-terminal residue" evidence="2">
    <location>
        <position position="1"/>
    </location>
</feature>
<dbReference type="PANTHER" id="PTHR14202">
    <property type="entry name" value="60 KDA RIBONUCLEOPROTEIN SSA/RO"/>
    <property type="match status" value="1"/>
</dbReference>
<dbReference type="InterPro" id="IPR040322">
    <property type="entry name" value="TROVE2"/>
</dbReference>
<evidence type="ECO:0000259" key="1">
    <source>
        <dbReference type="Pfam" id="PF25045"/>
    </source>
</evidence>
<comment type="caution">
    <text evidence="2">The sequence shown here is derived from an EMBL/GenBank/DDBJ whole genome shotgun (WGS) entry which is preliminary data.</text>
</comment>
<dbReference type="Proteomes" id="UP000230790">
    <property type="component" value="Unassembled WGS sequence"/>
</dbReference>
<evidence type="ECO:0000313" key="3">
    <source>
        <dbReference type="Proteomes" id="UP000230790"/>
    </source>
</evidence>
<evidence type="ECO:0000313" key="2">
    <source>
        <dbReference type="EMBL" id="PJF45743.1"/>
    </source>
</evidence>
<dbReference type="EMBL" id="PGTN01000798">
    <property type="protein sequence ID" value="PJF45743.1"/>
    <property type="molecule type" value="Genomic_DNA"/>
</dbReference>
<dbReference type="AlphaFoldDB" id="A0A2M8Q7I8"/>
<proteinExistence type="predicted"/>
<dbReference type="GO" id="GO:0003723">
    <property type="term" value="F:RNA binding"/>
    <property type="evidence" value="ECO:0007669"/>
    <property type="project" value="InterPro"/>
</dbReference>
<accession>A0A2M8Q7I8</accession>
<feature type="domain" description="RNA-binding protein RO60 vWA" evidence="1">
    <location>
        <begin position="2"/>
        <end position="146"/>
    </location>
</feature>
<name>A0A2M8Q7I8_9CHLR</name>
<dbReference type="SUPFAM" id="SSF53300">
    <property type="entry name" value="vWA-like"/>
    <property type="match status" value="1"/>
</dbReference>
<sequence>GLTPRIASAALALVTLNAEQEAHVVGFSHQLMPLKLKPDMSLERAVKYLERLPFGATDCALPMLWALERGVAADAFVIYTDSETWYGEVHPVEALRMYREATGIPARLVVVGMLANPFSIADPNDAGMLDVVGFDPSTPSAIAEFVQGNL</sequence>
<dbReference type="Pfam" id="PF25045">
    <property type="entry name" value="vWA_Ro60"/>
    <property type="match status" value="1"/>
</dbReference>
<dbReference type="Gene3D" id="3.40.50.410">
    <property type="entry name" value="von Willebrand factor, type A domain"/>
    <property type="match status" value="1"/>
</dbReference>
<dbReference type="InterPro" id="IPR056800">
    <property type="entry name" value="vWA_Ro60"/>
</dbReference>
<organism evidence="2 3">
    <name type="scientific">Candidatus Thermofonsia Clade 3 bacterium</name>
    <dbReference type="NCBI Taxonomy" id="2364212"/>
    <lineage>
        <taxon>Bacteria</taxon>
        <taxon>Bacillati</taxon>
        <taxon>Chloroflexota</taxon>
        <taxon>Candidatus Thermofontia</taxon>
        <taxon>Candidatus Thermofonsia Clade 3</taxon>
    </lineage>
</organism>
<dbReference type="InterPro" id="IPR036465">
    <property type="entry name" value="vWFA_dom_sf"/>
</dbReference>
<dbReference type="GO" id="GO:1990904">
    <property type="term" value="C:ribonucleoprotein complex"/>
    <property type="evidence" value="ECO:0007669"/>
    <property type="project" value="TreeGrafter"/>
</dbReference>
<dbReference type="PANTHER" id="PTHR14202:SF0">
    <property type="entry name" value="RNA-BINDING PROTEIN RO60"/>
    <property type="match status" value="1"/>
</dbReference>